<protein>
    <submittedName>
        <fullName evidence="3">Transglutaminase/protease-like cytokinesis protein 3</fullName>
    </submittedName>
</protein>
<feature type="signal peptide" evidence="1">
    <location>
        <begin position="1"/>
        <end position="24"/>
    </location>
</feature>
<dbReference type="RefSeq" id="WP_183571319.1">
    <property type="nucleotide sequence ID" value="NZ_CBCSLB010000034.1"/>
</dbReference>
<dbReference type="GO" id="GO:0008233">
    <property type="term" value="F:peptidase activity"/>
    <property type="evidence" value="ECO:0007669"/>
    <property type="project" value="UniProtKB-KW"/>
</dbReference>
<keyword evidence="4" id="KW-1185">Reference proteome</keyword>
<dbReference type="GO" id="GO:0005737">
    <property type="term" value="C:cytoplasm"/>
    <property type="evidence" value="ECO:0007669"/>
    <property type="project" value="TreeGrafter"/>
</dbReference>
<dbReference type="PANTHER" id="PTHR46333">
    <property type="entry name" value="CYTOKINESIS PROTEIN 3"/>
    <property type="match status" value="1"/>
</dbReference>
<evidence type="ECO:0000313" key="4">
    <source>
        <dbReference type="Proteomes" id="UP000518605"/>
    </source>
</evidence>
<feature type="chain" id="PRO_5031013638" evidence="1">
    <location>
        <begin position="25"/>
        <end position="267"/>
    </location>
</feature>
<dbReference type="AlphaFoldDB" id="A0A7W5CEF8"/>
<organism evidence="3 4">
    <name type="scientific">Paenibacillus endophyticus</name>
    <dbReference type="NCBI Taxonomy" id="1294268"/>
    <lineage>
        <taxon>Bacteria</taxon>
        <taxon>Bacillati</taxon>
        <taxon>Bacillota</taxon>
        <taxon>Bacilli</taxon>
        <taxon>Bacillales</taxon>
        <taxon>Paenibacillaceae</taxon>
        <taxon>Paenibacillus</taxon>
    </lineage>
</organism>
<dbReference type="SUPFAM" id="SSF54001">
    <property type="entry name" value="Cysteine proteinases"/>
    <property type="match status" value="1"/>
</dbReference>
<evidence type="ECO:0000259" key="2">
    <source>
        <dbReference type="SMART" id="SM00460"/>
    </source>
</evidence>
<dbReference type="Gene3D" id="3.10.620.30">
    <property type="match status" value="1"/>
</dbReference>
<keyword evidence="1" id="KW-0732">Signal</keyword>
<dbReference type="InterPro" id="IPR052557">
    <property type="entry name" value="CAP/Cytokinesis_protein"/>
</dbReference>
<dbReference type="PANTHER" id="PTHR46333:SF2">
    <property type="entry name" value="CYTOKINESIS PROTEIN 3"/>
    <property type="match status" value="1"/>
</dbReference>
<accession>A0A7W5CEF8</accession>
<reference evidence="3 4" key="1">
    <citation type="submission" date="2020-08" db="EMBL/GenBank/DDBJ databases">
        <title>Genomic Encyclopedia of Type Strains, Phase III (KMG-III): the genomes of soil and plant-associated and newly described type strains.</title>
        <authorList>
            <person name="Whitman W."/>
        </authorList>
    </citation>
    <scope>NUCLEOTIDE SEQUENCE [LARGE SCALE GENOMIC DNA]</scope>
    <source>
        <strain evidence="3 4">CECT 8234</strain>
    </source>
</reference>
<gene>
    <name evidence="3" type="ORF">FHS16_006232</name>
</gene>
<dbReference type="InterPro" id="IPR002931">
    <property type="entry name" value="Transglutaminase-like"/>
</dbReference>
<dbReference type="InterPro" id="IPR038765">
    <property type="entry name" value="Papain-like_cys_pep_sf"/>
</dbReference>
<dbReference type="EMBL" id="JACHXW010000032">
    <property type="protein sequence ID" value="MBB3156112.1"/>
    <property type="molecule type" value="Genomic_DNA"/>
</dbReference>
<evidence type="ECO:0000256" key="1">
    <source>
        <dbReference type="SAM" id="SignalP"/>
    </source>
</evidence>
<proteinExistence type="predicted"/>
<dbReference type="Proteomes" id="UP000518605">
    <property type="component" value="Unassembled WGS sequence"/>
</dbReference>
<keyword evidence="3" id="KW-0378">Hydrolase</keyword>
<feature type="domain" description="Transglutaminase-like" evidence="2">
    <location>
        <begin position="183"/>
        <end position="241"/>
    </location>
</feature>
<comment type="caution">
    <text evidence="3">The sequence shown here is derived from an EMBL/GenBank/DDBJ whole genome shotgun (WGS) entry which is preliminary data.</text>
</comment>
<dbReference type="SMART" id="SM00460">
    <property type="entry name" value="TGc"/>
    <property type="match status" value="1"/>
</dbReference>
<dbReference type="GO" id="GO:0006508">
    <property type="term" value="P:proteolysis"/>
    <property type="evidence" value="ECO:0007669"/>
    <property type="project" value="UniProtKB-KW"/>
</dbReference>
<evidence type="ECO:0000313" key="3">
    <source>
        <dbReference type="EMBL" id="MBB3156112.1"/>
    </source>
</evidence>
<dbReference type="Pfam" id="PF01841">
    <property type="entry name" value="Transglut_core"/>
    <property type="match status" value="1"/>
</dbReference>
<keyword evidence="3" id="KW-0645">Protease</keyword>
<name>A0A7W5CEF8_9BACL</name>
<sequence>MRKFILLIAVFILFASINAKPAQASEANQWLNTTGLSNGVVAVEYPVKAKVKTKLMIAKGQANYTYNLTAGGKAEQFPLQLGNGQYTISVLENASANKYKLVAKQTVTLSLKDSKVLYLNSIQNINWTDTSNAIVKAKELTKNKKTDSEKVKAVYDYVITNINYDNQLAANLSVDYLPSIDRTFKSKKDICYGYAALFAGMLRSLDIPTKLMMGNSEYVDVYHAWNEVYLDGKWVIIDTTVDAGFKKGNKKFEQIKNASKYTVSKQY</sequence>